<evidence type="ECO:0000313" key="3">
    <source>
        <dbReference type="Proteomes" id="UP001549106"/>
    </source>
</evidence>
<evidence type="ECO:0000313" key="2">
    <source>
        <dbReference type="EMBL" id="MET3750810.1"/>
    </source>
</evidence>
<dbReference type="EMBL" id="JBEPMJ010000014">
    <property type="protein sequence ID" value="MET3750810.1"/>
    <property type="molecule type" value="Genomic_DNA"/>
</dbReference>
<organism evidence="2 3">
    <name type="scientific">Blautia caecimuris</name>
    <dbReference type="NCBI Taxonomy" id="1796615"/>
    <lineage>
        <taxon>Bacteria</taxon>
        <taxon>Bacillati</taxon>
        <taxon>Bacillota</taxon>
        <taxon>Clostridia</taxon>
        <taxon>Lachnospirales</taxon>
        <taxon>Lachnospiraceae</taxon>
        <taxon>Blautia</taxon>
    </lineage>
</organism>
<accession>A0ABV2M2W6</accession>
<sequence length="279" mass="32971">MRIGYTGWTWISNERDNWNPINERHKENFEQFLKEVSDLGYETVENFNWIADYYSDDIEGFKNVVQKYNLKFENLYFYFSDNPDKDYEEAKKYLEFMKAVDAHYMNMQGVMWTDTPYQRPTNKEQILSYARLSDKIGRLCKEYGVKACMHPHANTAVFTKEQIDLYMENTNPEYVFLCIDTAHTTLAGIDAPELVREYGKRIGYMHLKDIDPDETLNTEWPMKRFRPLGCGCVNFKGVVNELRNAGYDDILCVELDYQPVCNYRSAQISREYIHNVLGL</sequence>
<dbReference type="Proteomes" id="UP001549106">
    <property type="component" value="Unassembled WGS sequence"/>
</dbReference>
<name>A0ABV2M2W6_9FIRM</name>
<reference evidence="2 3" key="1">
    <citation type="submission" date="2024-06" db="EMBL/GenBank/DDBJ databases">
        <title>Genomic Encyclopedia of Type Strains, Phase IV (KMG-IV): sequencing the most valuable type-strain genomes for metagenomic binning, comparative biology and taxonomic classification.</title>
        <authorList>
            <person name="Goeker M."/>
        </authorList>
    </citation>
    <scope>NUCLEOTIDE SEQUENCE [LARGE SCALE GENOMIC DNA]</scope>
    <source>
        <strain evidence="2 3">DSM 29492</strain>
    </source>
</reference>
<dbReference type="PANTHER" id="PTHR12110">
    <property type="entry name" value="HYDROXYPYRUVATE ISOMERASE"/>
    <property type="match status" value="1"/>
</dbReference>
<evidence type="ECO:0000259" key="1">
    <source>
        <dbReference type="Pfam" id="PF01261"/>
    </source>
</evidence>
<protein>
    <submittedName>
        <fullName evidence="2">Inosose dehydratase</fullName>
        <ecNumber evidence="2">4.2.1.44</ecNumber>
    </submittedName>
</protein>
<keyword evidence="3" id="KW-1185">Reference proteome</keyword>
<gene>
    <name evidence="2" type="ORF">ABID24_002063</name>
</gene>
<dbReference type="SUPFAM" id="SSF51658">
    <property type="entry name" value="Xylose isomerase-like"/>
    <property type="match status" value="1"/>
</dbReference>
<dbReference type="EC" id="4.2.1.44" evidence="2"/>
<dbReference type="PANTHER" id="PTHR12110:SF41">
    <property type="entry name" value="INOSOSE DEHYDRATASE"/>
    <property type="match status" value="1"/>
</dbReference>
<dbReference type="GO" id="GO:0050114">
    <property type="term" value="F:myo-inosose-2 dehydratase activity"/>
    <property type="evidence" value="ECO:0007669"/>
    <property type="project" value="UniProtKB-EC"/>
</dbReference>
<proteinExistence type="predicted"/>
<feature type="domain" description="Xylose isomerase-like TIM barrel" evidence="1">
    <location>
        <begin position="34"/>
        <end position="257"/>
    </location>
</feature>
<keyword evidence="2" id="KW-0456">Lyase</keyword>
<comment type="caution">
    <text evidence="2">The sequence shown here is derived from an EMBL/GenBank/DDBJ whole genome shotgun (WGS) entry which is preliminary data.</text>
</comment>
<dbReference type="Gene3D" id="3.20.20.150">
    <property type="entry name" value="Divalent-metal-dependent TIM barrel enzymes"/>
    <property type="match status" value="1"/>
</dbReference>
<dbReference type="InterPro" id="IPR013022">
    <property type="entry name" value="Xyl_isomerase-like_TIM-brl"/>
</dbReference>
<dbReference type="RefSeq" id="WP_173753278.1">
    <property type="nucleotide sequence ID" value="NZ_BAABXP010000001.1"/>
</dbReference>
<dbReference type="InterPro" id="IPR036237">
    <property type="entry name" value="Xyl_isomerase-like_sf"/>
</dbReference>
<dbReference type="Pfam" id="PF01261">
    <property type="entry name" value="AP_endonuc_2"/>
    <property type="match status" value="1"/>
</dbReference>
<dbReference type="InterPro" id="IPR050312">
    <property type="entry name" value="IolE/XylAMocC-like"/>
</dbReference>